<dbReference type="InterPro" id="IPR038377">
    <property type="entry name" value="Na/Glc_symporter_sf"/>
</dbReference>
<keyword evidence="3" id="KW-0813">Transport</keyword>
<keyword evidence="14" id="KW-1185">Reference proteome</keyword>
<feature type="transmembrane region" description="Helical" evidence="12">
    <location>
        <begin position="511"/>
        <end position="529"/>
    </location>
</feature>
<feature type="transmembrane region" description="Helical" evidence="12">
    <location>
        <begin position="175"/>
        <end position="193"/>
    </location>
</feature>
<dbReference type="PANTHER" id="PTHR42985:SF47">
    <property type="entry name" value="INTEGRAL MEMBRANE TRANSPORT PROTEIN"/>
    <property type="match status" value="1"/>
</dbReference>
<evidence type="ECO:0000256" key="2">
    <source>
        <dbReference type="ARBA" id="ARBA00006434"/>
    </source>
</evidence>
<reference evidence="13 14" key="1">
    <citation type="submission" date="2023-07" db="EMBL/GenBank/DDBJ databases">
        <title>Sorghum-associated microbial communities from plants grown in Nebraska, USA.</title>
        <authorList>
            <person name="Schachtman D."/>
        </authorList>
    </citation>
    <scope>NUCLEOTIDE SEQUENCE [LARGE SCALE GENOMIC DNA]</scope>
    <source>
        <strain evidence="13 14">4138</strain>
    </source>
</reference>
<feature type="transmembrane region" description="Helical" evidence="12">
    <location>
        <begin position="477"/>
        <end position="496"/>
    </location>
</feature>
<dbReference type="Pfam" id="PF00474">
    <property type="entry name" value="SSF"/>
    <property type="match status" value="1"/>
</dbReference>
<keyword evidence="9 12" id="KW-0472">Membrane</keyword>
<comment type="caution">
    <text evidence="13">The sequence shown here is derived from an EMBL/GenBank/DDBJ whole genome shotgun (WGS) entry which is preliminary data.</text>
</comment>
<feature type="transmembrane region" description="Helical" evidence="12">
    <location>
        <begin position="262"/>
        <end position="281"/>
    </location>
</feature>
<dbReference type="InterPro" id="IPR001734">
    <property type="entry name" value="Na/solute_symporter"/>
</dbReference>
<protein>
    <submittedName>
        <fullName evidence="13">SSS family transporter</fullName>
    </submittedName>
</protein>
<feature type="transmembrane region" description="Helical" evidence="12">
    <location>
        <begin position="145"/>
        <end position="169"/>
    </location>
</feature>
<proteinExistence type="inferred from homology"/>
<dbReference type="RefSeq" id="WP_310274309.1">
    <property type="nucleotide sequence ID" value="NZ_JAVDWR010000001.1"/>
</dbReference>
<feature type="transmembrane region" description="Helical" evidence="12">
    <location>
        <begin position="444"/>
        <end position="465"/>
    </location>
</feature>
<evidence type="ECO:0000256" key="4">
    <source>
        <dbReference type="ARBA" id="ARBA00022475"/>
    </source>
</evidence>
<feature type="transmembrane region" description="Helical" evidence="12">
    <location>
        <begin position="200"/>
        <end position="222"/>
    </location>
</feature>
<dbReference type="Gene3D" id="1.20.1730.10">
    <property type="entry name" value="Sodium/glucose cotransporter"/>
    <property type="match status" value="1"/>
</dbReference>
<keyword evidence="6 12" id="KW-1133">Transmembrane helix</keyword>
<organism evidence="13 14">
    <name type="scientific">Rheinheimera soli</name>
    <dbReference type="NCBI Taxonomy" id="443616"/>
    <lineage>
        <taxon>Bacteria</taxon>
        <taxon>Pseudomonadati</taxon>
        <taxon>Pseudomonadota</taxon>
        <taxon>Gammaproteobacteria</taxon>
        <taxon>Chromatiales</taxon>
        <taxon>Chromatiaceae</taxon>
        <taxon>Rheinheimera</taxon>
    </lineage>
</organism>
<dbReference type="PANTHER" id="PTHR42985">
    <property type="entry name" value="SODIUM-COUPLED MONOCARBOXYLATE TRANSPORTER"/>
    <property type="match status" value="1"/>
</dbReference>
<dbReference type="EMBL" id="JAVDWR010000001">
    <property type="protein sequence ID" value="MDR7119626.1"/>
    <property type="molecule type" value="Genomic_DNA"/>
</dbReference>
<accession>A0ABU1VV83</accession>
<evidence type="ECO:0000313" key="14">
    <source>
        <dbReference type="Proteomes" id="UP001257909"/>
    </source>
</evidence>
<name>A0ABU1VV83_9GAMM</name>
<evidence type="ECO:0000256" key="5">
    <source>
        <dbReference type="ARBA" id="ARBA00022692"/>
    </source>
</evidence>
<evidence type="ECO:0000256" key="7">
    <source>
        <dbReference type="ARBA" id="ARBA00023053"/>
    </source>
</evidence>
<evidence type="ECO:0000313" key="13">
    <source>
        <dbReference type="EMBL" id="MDR7119626.1"/>
    </source>
</evidence>
<feature type="transmembrane region" description="Helical" evidence="12">
    <location>
        <begin position="414"/>
        <end position="438"/>
    </location>
</feature>
<dbReference type="CDD" id="cd11493">
    <property type="entry name" value="SLC5sbd_NIS-like_u1"/>
    <property type="match status" value="1"/>
</dbReference>
<evidence type="ECO:0000256" key="1">
    <source>
        <dbReference type="ARBA" id="ARBA00004651"/>
    </source>
</evidence>
<gene>
    <name evidence="13" type="ORF">J2W69_000541</name>
</gene>
<feature type="transmembrane region" description="Helical" evidence="12">
    <location>
        <begin position="64"/>
        <end position="82"/>
    </location>
</feature>
<feature type="transmembrane region" description="Helical" evidence="12">
    <location>
        <begin position="368"/>
        <end position="393"/>
    </location>
</feature>
<keyword evidence="5 12" id="KW-0812">Transmembrane</keyword>
<evidence type="ECO:0000256" key="11">
    <source>
        <dbReference type="RuleBase" id="RU362091"/>
    </source>
</evidence>
<evidence type="ECO:0000256" key="10">
    <source>
        <dbReference type="ARBA" id="ARBA00023201"/>
    </source>
</evidence>
<evidence type="ECO:0000256" key="3">
    <source>
        <dbReference type="ARBA" id="ARBA00022448"/>
    </source>
</evidence>
<dbReference type="PROSITE" id="PS50283">
    <property type="entry name" value="NA_SOLUT_SYMP_3"/>
    <property type="match status" value="1"/>
</dbReference>
<dbReference type="Proteomes" id="UP001257909">
    <property type="component" value="Unassembled WGS sequence"/>
</dbReference>
<evidence type="ECO:0000256" key="6">
    <source>
        <dbReference type="ARBA" id="ARBA00022989"/>
    </source>
</evidence>
<keyword evidence="7" id="KW-0915">Sodium</keyword>
<evidence type="ECO:0000256" key="9">
    <source>
        <dbReference type="ARBA" id="ARBA00023136"/>
    </source>
</evidence>
<keyword evidence="8" id="KW-0406">Ion transport</keyword>
<evidence type="ECO:0000256" key="8">
    <source>
        <dbReference type="ARBA" id="ARBA00023065"/>
    </source>
</evidence>
<keyword evidence="4" id="KW-1003">Cell membrane</keyword>
<feature type="transmembrane region" description="Helical" evidence="12">
    <location>
        <begin position="26"/>
        <end position="43"/>
    </location>
</feature>
<feature type="transmembrane region" description="Helical" evidence="12">
    <location>
        <begin position="302"/>
        <end position="327"/>
    </location>
</feature>
<comment type="subcellular location">
    <subcellularLocation>
        <location evidence="1">Cell membrane</location>
        <topology evidence="1">Multi-pass membrane protein</topology>
    </subcellularLocation>
</comment>
<keyword evidence="10" id="KW-0739">Sodium transport</keyword>
<dbReference type="InterPro" id="IPR051163">
    <property type="entry name" value="Sodium:Solute_Symporter_SSF"/>
</dbReference>
<comment type="similarity">
    <text evidence="2 11">Belongs to the sodium:solute symporter (SSF) (TC 2.A.21) family.</text>
</comment>
<sequence>MSAVIHELVNRARRGIMASTFSPLDWLMFVLYFVLLALTGWWINRSGAKNSQEYFIGSNSMPTWLAAISVLATAQSAATFLGGPDSGYRSNLTYLASTLGALMAAFFVGYFLIPRFYRYKVSTVYELLELRFGSKAKKQAGLMYLFGRIFANGARLYMAAIAVSMILFTDIALHHVVWSIALLCLVALLYSIFGGIKSVIYGDAFQCFVYVGAAVLVLLYLWQSIPADFATVWQALEHPPENAASKLLLIDTSWDFSSASAFTLYSSVTGLFLLYIASFGLDQDMTQRALTCKNARQGSLAIIWSVVLVIPVTLLFIVIGFLLHIFYQRPDLMAGSGAMMQSSQFSGENITVFMYYVLHEMPAGLRGLVTVGVIAAAVSTLTSGLNSMASVIIQDLYKPWQQQRSEKPEPYYVAAARWSMLLCAAALALMAMLCFYWQQKSDMPLLTFALGVMVFSYSGLLGVYASALFSKRGSPTSVLAALIAGFVITLLLQPYLQSYYLPVHWQFDLAFSWQLCIGFACSFVICQLGRNSHAVAQTELNGVPA</sequence>
<feature type="transmembrane region" description="Helical" evidence="12">
    <location>
        <begin position="94"/>
        <end position="113"/>
    </location>
</feature>
<evidence type="ECO:0000256" key="12">
    <source>
        <dbReference type="SAM" id="Phobius"/>
    </source>
</evidence>